<accession>A0A835QNM6</accession>
<evidence type="ECO:0000256" key="4">
    <source>
        <dbReference type="ARBA" id="ARBA00023239"/>
    </source>
</evidence>
<sequence>MPIRALSPTSIFHAPAYTRGQTRLGVRIWANIKQTRKEKDEKRTFCSPMLTAEVLASRLGLEMAVADLERLFLHPGANLPGISGAGGRRPVRVAYQGVPGSYCHEAAAVFFPSSAAPIEAFPSGIWMEDVFSALEDGSADRAVVPAENSLDGPIDRNIDLLLRHPAVRIVGEVVVPVNHCLLAASGVEIADLRHVVSHPQALVHCDGRIRSLDLTIEEVADAAEAARAVAEHRIRDTAVIGSRMAAREFGLRVLEPYFQDEAGNYNRFLQLAVGPLPETSHNRKSTVAFSLEKGVSGLSEAMWAFESRGVRVIRVDHRPNRSDPIRFVDRAGFGKVARMDYVFVVDVEGSEADPGVVAAIARLEEIAGFARVLGSYSCTLK</sequence>
<dbReference type="AlphaFoldDB" id="A0A835QNM6"/>
<keyword evidence="1" id="KW-0028">Amino-acid biosynthesis</keyword>
<dbReference type="EMBL" id="JADCNM010000008">
    <property type="protein sequence ID" value="KAG0472127.1"/>
    <property type="molecule type" value="Genomic_DNA"/>
</dbReference>
<dbReference type="GO" id="GO:0047769">
    <property type="term" value="F:arogenate dehydratase activity"/>
    <property type="evidence" value="ECO:0007669"/>
    <property type="project" value="TreeGrafter"/>
</dbReference>
<dbReference type="PANTHER" id="PTHR21022:SF26">
    <property type="entry name" value="AROGENATE DEHYDRATASE_PREPHENATE DEHYDRATASE 2, CHLOROPLASTIC-LIKE"/>
    <property type="match status" value="1"/>
</dbReference>
<keyword evidence="4" id="KW-0456">Lyase</keyword>
<dbReference type="GO" id="GO:0004664">
    <property type="term" value="F:prephenate dehydratase activity"/>
    <property type="evidence" value="ECO:0007669"/>
    <property type="project" value="InterPro"/>
</dbReference>
<reference evidence="7 8" key="1">
    <citation type="journal article" date="2020" name="Nat. Food">
        <title>A phased Vanilla planifolia genome enables genetic improvement of flavour and production.</title>
        <authorList>
            <person name="Hasing T."/>
            <person name="Tang H."/>
            <person name="Brym M."/>
            <person name="Khazi F."/>
            <person name="Huang T."/>
            <person name="Chambers A.H."/>
        </authorList>
    </citation>
    <scope>NUCLEOTIDE SEQUENCE [LARGE SCALE GENOMIC DNA]</scope>
    <source>
        <tissue evidence="7">Leaf</tissue>
    </source>
</reference>
<evidence type="ECO:0000313" key="7">
    <source>
        <dbReference type="EMBL" id="KAG0472127.1"/>
    </source>
</evidence>
<proteinExistence type="predicted"/>
<dbReference type="CDD" id="cd04905">
    <property type="entry name" value="ACT_CM-PDT"/>
    <property type="match status" value="1"/>
</dbReference>
<evidence type="ECO:0000256" key="1">
    <source>
        <dbReference type="ARBA" id="ARBA00022605"/>
    </source>
</evidence>
<dbReference type="Pfam" id="PF00800">
    <property type="entry name" value="PDT"/>
    <property type="match status" value="1"/>
</dbReference>
<dbReference type="InterPro" id="IPR001086">
    <property type="entry name" value="Preph_deHydtase"/>
</dbReference>
<keyword evidence="2" id="KW-0057">Aromatic amino acid biosynthesis</keyword>
<evidence type="ECO:0000259" key="6">
    <source>
        <dbReference type="PROSITE" id="PS51171"/>
    </source>
</evidence>
<evidence type="ECO:0000313" key="8">
    <source>
        <dbReference type="Proteomes" id="UP000639772"/>
    </source>
</evidence>
<comment type="pathway">
    <text evidence="5">Amino-acid biosynthesis.</text>
</comment>
<dbReference type="PROSITE" id="PS51171">
    <property type="entry name" value="PREPHENATE_DEHYDR_3"/>
    <property type="match status" value="1"/>
</dbReference>
<keyword evidence="3" id="KW-0584">Phenylalanine biosynthesis</keyword>
<dbReference type="InterPro" id="IPR045865">
    <property type="entry name" value="ACT-like_dom_sf"/>
</dbReference>
<name>A0A835QNM6_VANPL</name>
<dbReference type="CDD" id="cd13631">
    <property type="entry name" value="PBP2_Ct-PDT_like"/>
    <property type="match status" value="1"/>
</dbReference>
<dbReference type="SUPFAM" id="SSF53850">
    <property type="entry name" value="Periplasmic binding protein-like II"/>
    <property type="match status" value="1"/>
</dbReference>
<evidence type="ECO:0000256" key="5">
    <source>
        <dbReference type="ARBA" id="ARBA00029440"/>
    </source>
</evidence>
<dbReference type="GO" id="GO:0009507">
    <property type="term" value="C:chloroplast"/>
    <property type="evidence" value="ECO:0007669"/>
    <property type="project" value="TreeGrafter"/>
</dbReference>
<dbReference type="OrthoDB" id="983542at2759"/>
<dbReference type="Proteomes" id="UP000639772">
    <property type="component" value="Unassembled WGS sequence"/>
</dbReference>
<feature type="domain" description="Prephenate dehydratase" evidence="6">
    <location>
        <begin position="92"/>
        <end position="273"/>
    </location>
</feature>
<protein>
    <recommendedName>
        <fullName evidence="6">Prephenate dehydratase domain-containing protein</fullName>
    </recommendedName>
</protein>
<dbReference type="GO" id="GO:0009094">
    <property type="term" value="P:L-phenylalanine biosynthetic process"/>
    <property type="evidence" value="ECO:0007669"/>
    <property type="project" value="UniProtKB-KW"/>
</dbReference>
<dbReference type="Gene3D" id="3.40.190.10">
    <property type="entry name" value="Periplasmic binding protein-like II"/>
    <property type="match status" value="2"/>
</dbReference>
<dbReference type="PANTHER" id="PTHR21022">
    <property type="entry name" value="PREPHENATE DEHYDRATASE P PROTEIN"/>
    <property type="match status" value="1"/>
</dbReference>
<gene>
    <name evidence="7" type="ORF">HPP92_016673</name>
</gene>
<dbReference type="Gene3D" id="3.30.70.260">
    <property type="match status" value="1"/>
</dbReference>
<organism evidence="7 8">
    <name type="scientific">Vanilla planifolia</name>
    <name type="common">Vanilla</name>
    <dbReference type="NCBI Taxonomy" id="51239"/>
    <lineage>
        <taxon>Eukaryota</taxon>
        <taxon>Viridiplantae</taxon>
        <taxon>Streptophyta</taxon>
        <taxon>Embryophyta</taxon>
        <taxon>Tracheophyta</taxon>
        <taxon>Spermatophyta</taxon>
        <taxon>Magnoliopsida</taxon>
        <taxon>Liliopsida</taxon>
        <taxon>Asparagales</taxon>
        <taxon>Orchidaceae</taxon>
        <taxon>Vanilloideae</taxon>
        <taxon>Vanilleae</taxon>
        <taxon>Vanilla</taxon>
    </lineage>
</organism>
<comment type="caution">
    <text evidence="7">The sequence shown here is derived from an EMBL/GenBank/DDBJ whole genome shotgun (WGS) entry which is preliminary data.</text>
</comment>
<dbReference type="SUPFAM" id="SSF55021">
    <property type="entry name" value="ACT-like"/>
    <property type="match status" value="1"/>
</dbReference>
<evidence type="ECO:0000256" key="2">
    <source>
        <dbReference type="ARBA" id="ARBA00023141"/>
    </source>
</evidence>
<evidence type="ECO:0000256" key="3">
    <source>
        <dbReference type="ARBA" id="ARBA00023222"/>
    </source>
</evidence>